<feature type="chain" id="PRO_5044631997" description="Concanavalin A-like lectin/glucanase" evidence="2">
    <location>
        <begin position="16"/>
        <end position="388"/>
    </location>
</feature>
<reference evidence="5" key="3">
    <citation type="submission" date="2025-04" db="UniProtKB">
        <authorList>
            <consortium name="RefSeq"/>
        </authorList>
    </citation>
    <scope>IDENTIFICATION</scope>
    <source>
        <strain evidence="5">CBS 781.70</strain>
    </source>
</reference>
<keyword evidence="4" id="KW-1185">Reference proteome</keyword>
<evidence type="ECO:0000313" key="4">
    <source>
        <dbReference type="Proteomes" id="UP000504638"/>
    </source>
</evidence>
<reference evidence="3 5" key="1">
    <citation type="submission" date="2020-01" db="EMBL/GenBank/DDBJ databases">
        <authorList>
            <consortium name="DOE Joint Genome Institute"/>
            <person name="Haridas S."/>
            <person name="Albert R."/>
            <person name="Binder M."/>
            <person name="Bloem J."/>
            <person name="Labutti K."/>
            <person name="Salamov A."/>
            <person name="Andreopoulos B."/>
            <person name="Baker S.E."/>
            <person name="Barry K."/>
            <person name="Bills G."/>
            <person name="Bluhm B.H."/>
            <person name="Cannon C."/>
            <person name="Castanera R."/>
            <person name="Culley D.E."/>
            <person name="Daum C."/>
            <person name="Ezra D."/>
            <person name="Gonzalez J.B."/>
            <person name="Henrissat B."/>
            <person name="Kuo A."/>
            <person name="Liang C."/>
            <person name="Lipzen A."/>
            <person name="Lutzoni F."/>
            <person name="Magnuson J."/>
            <person name="Mondo S."/>
            <person name="Nolan M."/>
            <person name="Ohm R."/>
            <person name="Pangilinan J."/>
            <person name="Park H.-J."/>
            <person name="Ramirez L."/>
            <person name="Alfaro M."/>
            <person name="Sun H."/>
            <person name="Tritt A."/>
            <person name="Yoshinaga Y."/>
            <person name="Zwiers L.-H."/>
            <person name="Turgeon B.G."/>
            <person name="Goodwin S.B."/>
            <person name="Spatafora J.W."/>
            <person name="Crous P.W."/>
            <person name="Grigoriev I.V."/>
        </authorList>
    </citation>
    <scope>NUCLEOTIDE SEQUENCE</scope>
    <source>
        <strain evidence="3 5">CBS 781.70</strain>
    </source>
</reference>
<accession>A0A6G1GCN1</accession>
<evidence type="ECO:0000256" key="1">
    <source>
        <dbReference type="SAM" id="MobiDB-lite"/>
    </source>
</evidence>
<dbReference type="EMBL" id="ML975151">
    <property type="protein sequence ID" value="KAF1815794.1"/>
    <property type="molecule type" value="Genomic_DNA"/>
</dbReference>
<evidence type="ECO:0000313" key="5">
    <source>
        <dbReference type="RefSeq" id="XP_033537425.1"/>
    </source>
</evidence>
<gene>
    <name evidence="3 5" type="ORF">P152DRAFT_479661</name>
</gene>
<dbReference type="Proteomes" id="UP000504638">
    <property type="component" value="Unplaced"/>
</dbReference>
<evidence type="ECO:0008006" key="6">
    <source>
        <dbReference type="Google" id="ProtNLM"/>
    </source>
</evidence>
<evidence type="ECO:0000256" key="2">
    <source>
        <dbReference type="SAM" id="SignalP"/>
    </source>
</evidence>
<sequence length="388" mass="41552">MKFFVGSVLAGCALAQTVAPAGTELPGTAVMPRLETQDIIDGGTRKTIKHGPWVMPANKMTTKTVRGEPPCTSCYITAIQAKISFLDGKEANADQGAWLHHITLGKGLSMFWAAGNERPTLRLNRKHKYGLDLEGSTSAGGGFAGLGAGLTSAGGSGAAGGSGGLLSGQGSLFGKGRAAKRQLGLSSGLFIMADLMSMAAEDMQVTLDITYEWVPKTNTEYKGAKMEWLTVGEPKAREGTYKFDSQKWTAPWSAELLYAIGHMHDGATHSSLFLDNKEICRSIMYYNARDGYGGAAGEGHGHDMEGMDTGAAEHSHRRRDRIARADNAKRDGPSHLSDPGVCENFGAVRTGQKLRMEGWYDTAKNPLMGHNGELEDLMANMRVYMGPT</sequence>
<dbReference type="AlphaFoldDB" id="A0A6G1GCN1"/>
<dbReference type="GeneID" id="54422299"/>
<keyword evidence="2" id="KW-0732">Signal</keyword>
<evidence type="ECO:0000313" key="3">
    <source>
        <dbReference type="EMBL" id="KAF1815794.1"/>
    </source>
</evidence>
<reference evidence="5" key="2">
    <citation type="submission" date="2020-04" db="EMBL/GenBank/DDBJ databases">
        <authorList>
            <consortium name="NCBI Genome Project"/>
        </authorList>
    </citation>
    <scope>NUCLEOTIDE SEQUENCE</scope>
    <source>
        <strain evidence="5">CBS 781.70</strain>
    </source>
</reference>
<protein>
    <recommendedName>
        <fullName evidence="6">Concanavalin A-like lectin/glucanase</fullName>
    </recommendedName>
</protein>
<proteinExistence type="predicted"/>
<dbReference type="RefSeq" id="XP_033537425.1">
    <property type="nucleotide sequence ID" value="XM_033681729.1"/>
</dbReference>
<name>A0A6G1GCN1_9PEZI</name>
<organism evidence="3">
    <name type="scientific">Eremomyces bilateralis CBS 781.70</name>
    <dbReference type="NCBI Taxonomy" id="1392243"/>
    <lineage>
        <taxon>Eukaryota</taxon>
        <taxon>Fungi</taxon>
        <taxon>Dikarya</taxon>
        <taxon>Ascomycota</taxon>
        <taxon>Pezizomycotina</taxon>
        <taxon>Dothideomycetes</taxon>
        <taxon>Dothideomycetes incertae sedis</taxon>
        <taxon>Eremomycetales</taxon>
        <taxon>Eremomycetaceae</taxon>
        <taxon>Eremomyces</taxon>
    </lineage>
</organism>
<dbReference type="OrthoDB" id="3910689at2759"/>
<feature type="region of interest" description="Disordered" evidence="1">
    <location>
        <begin position="297"/>
        <end position="319"/>
    </location>
</feature>
<feature type="signal peptide" evidence="2">
    <location>
        <begin position="1"/>
        <end position="15"/>
    </location>
</feature>